<name>D5VN58_CAUST</name>
<dbReference type="Pfam" id="PF01047">
    <property type="entry name" value="MarR"/>
    <property type="match status" value="1"/>
</dbReference>
<evidence type="ECO:0000256" key="1">
    <source>
        <dbReference type="ARBA" id="ARBA00004496"/>
    </source>
</evidence>
<evidence type="ECO:0000256" key="5">
    <source>
        <dbReference type="ARBA" id="ARBA00023163"/>
    </source>
</evidence>
<dbReference type="KEGG" id="cse:Cseg_3501"/>
<dbReference type="InterPro" id="IPR036388">
    <property type="entry name" value="WH-like_DNA-bd_sf"/>
</dbReference>
<dbReference type="EMBL" id="CP002008">
    <property type="protein sequence ID" value="ADG11931.1"/>
    <property type="molecule type" value="Genomic_DNA"/>
</dbReference>
<dbReference type="PANTHER" id="PTHR33164">
    <property type="entry name" value="TRANSCRIPTIONAL REGULATOR, MARR FAMILY"/>
    <property type="match status" value="1"/>
</dbReference>
<evidence type="ECO:0000313" key="8">
    <source>
        <dbReference type="Proteomes" id="UP000002629"/>
    </source>
</evidence>
<sequence length="154" mass="16802">MSDYIPTLDQQLCFSLYGASMAINRAYKPLLDALEITYPQYLVLSALWETDGMSVGAIGERLGLDSSNVTPLVKRMEGAGLVSRVRNPADERQVVVSLTDAGRDMQARSTCLGQTLFAAGGMSVERLVQLNKDVQAFRDSVSRFVSEQPRGSGH</sequence>
<feature type="domain" description="HTH marR-type" evidence="6">
    <location>
        <begin position="9"/>
        <end position="146"/>
    </location>
</feature>
<dbReference type="GO" id="GO:0003677">
    <property type="term" value="F:DNA binding"/>
    <property type="evidence" value="ECO:0007669"/>
    <property type="project" value="UniProtKB-KW"/>
</dbReference>
<dbReference type="eggNOG" id="COG1846">
    <property type="taxonomic scope" value="Bacteria"/>
</dbReference>
<accession>D5VN58</accession>
<dbReference type="GO" id="GO:0005737">
    <property type="term" value="C:cytoplasm"/>
    <property type="evidence" value="ECO:0007669"/>
    <property type="project" value="UniProtKB-SubCell"/>
</dbReference>
<dbReference type="PANTHER" id="PTHR33164:SF5">
    <property type="entry name" value="ORGANIC HYDROPEROXIDE RESISTANCE TRANSCRIPTIONAL REGULATOR"/>
    <property type="match status" value="1"/>
</dbReference>
<dbReference type="HOGENOM" id="CLU_083287_3_0_5"/>
<dbReference type="PROSITE" id="PS50995">
    <property type="entry name" value="HTH_MARR_2"/>
    <property type="match status" value="1"/>
</dbReference>
<protein>
    <submittedName>
        <fullName evidence="7">Transcriptional regulator, MarR family</fullName>
    </submittedName>
</protein>
<evidence type="ECO:0000256" key="2">
    <source>
        <dbReference type="ARBA" id="ARBA00022490"/>
    </source>
</evidence>
<evidence type="ECO:0000256" key="3">
    <source>
        <dbReference type="ARBA" id="ARBA00023015"/>
    </source>
</evidence>
<dbReference type="InterPro" id="IPR011991">
    <property type="entry name" value="ArsR-like_HTH"/>
</dbReference>
<keyword evidence="2" id="KW-0963">Cytoplasm</keyword>
<dbReference type="InterPro" id="IPR039422">
    <property type="entry name" value="MarR/SlyA-like"/>
</dbReference>
<proteinExistence type="predicted"/>
<keyword evidence="3" id="KW-0805">Transcription regulation</keyword>
<dbReference type="CDD" id="cd00090">
    <property type="entry name" value="HTH_ARSR"/>
    <property type="match status" value="1"/>
</dbReference>
<keyword evidence="4" id="KW-0238">DNA-binding</keyword>
<dbReference type="Proteomes" id="UP000002629">
    <property type="component" value="Chromosome"/>
</dbReference>
<reference evidence="8" key="1">
    <citation type="journal article" date="2011" name="J. Bacteriol.">
        <title>Genome sequences of eight morphologically diverse alphaproteobacteria.</title>
        <authorList>
            <consortium name="US DOE Joint Genome Institute"/>
            <person name="Brown P.J."/>
            <person name="Kysela D.T."/>
            <person name="Buechlein A."/>
            <person name="Hemmerich C."/>
            <person name="Brun Y.V."/>
        </authorList>
    </citation>
    <scope>NUCLEOTIDE SEQUENCE [LARGE SCALE GENOMIC DNA]</scope>
    <source>
        <strain evidence="8">ATCC 21756 / DSM 7131 / JCM 7823 / NBRC 15250 / LMG 17158 / TK0059</strain>
    </source>
</reference>
<keyword evidence="5" id="KW-0804">Transcription</keyword>
<evidence type="ECO:0000259" key="6">
    <source>
        <dbReference type="PROSITE" id="PS50995"/>
    </source>
</evidence>
<organism evidence="7 8">
    <name type="scientific">Caulobacter segnis (strain ATCC 21756 / DSM 7131 / JCM 7823 / NBRC 15250 / LMG 17158 / TK0059)</name>
    <name type="common">Mycoplana segnis</name>
    <dbReference type="NCBI Taxonomy" id="509190"/>
    <lineage>
        <taxon>Bacteria</taxon>
        <taxon>Pseudomonadati</taxon>
        <taxon>Pseudomonadota</taxon>
        <taxon>Alphaproteobacteria</taxon>
        <taxon>Caulobacterales</taxon>
        <taxon>Caulobacteraceae</taxon>
        <taxon>Caulobacter</taxon>
    </lineage>
</organism>
<dbReference type="RefSeq" id="WP_013080578.1">
    <property type="nucleotide sequence ID" value="NC_014100.1"/>
</dbReference>
<comment type="subcellular location">
    <subcellularLocation>
        <location evidence="1">Cytoplasm</location>
    </subcellularLocation>
</comment>
<evidence type="ECO:0000313" key="7">
    <source>
        <dbReference type="EMBL" id="ADG11931.1"/>
    </source>
</evidence>
<dbReference type="FunFam" id="1.10.10.10:FF:000163">
    <property type="entry name" value="MarR family transcriptional regulator"/>
    <property type="match status" value="1"/>
</dbReference>
<dbReference type="GO" id="GO:0006950">
    <property type="term" value="P:response to stress"/>
    <property type="evidence" value="ECO:0007669"/>
    <property type="project" value="TreeGrafter"/>
</dbReference>
<evidence type="ECO:0000256" key="4">
    <source>
        <dbReference type="ARBA" id="ARBA00023125"/>
    </source>
</evidence>
<dbReference type="InterPro" id="IPR036390">
    <property type="entry name" value="WH_DNA-bd_sf"/>
</dbReference>
<dbReference type="InterPro" id="IPR000835">
    <property type="entry name" value="HTH_MarR-typ"/>
</dbReference>
<dbReference type="SMART" id="SM00347">
    <property type="entry name" value="HTH_MARR"/>
    <property type="match status" value="1"/>
</dbReference>
<dbReference type="GO" id="GO:0003700">
    <property type="term" value="F:DNA-binding transcription factor activity"/>
    <property type="evidence" value="ECO:0007669"/>
    <property type="project" value="InterPro"/>
</dbReference>
<dbReference type="SUPFAM" id="SSF46785">
    <property type="entry name" value="Winged helix' DNA-binding domain"/>
    <property type="match status" value="1"/>
</dbReference>
<dbReference type="Gene3D" id="1.10.10.10">
    <property type="entry name" value="Winged helix-like DNA-binding domain superfamily/Winged helix DNA-binding domain"/>
    <property type="match status" value="1"/>
</dbReference>
<gene>
    <name evidence="7" type="ordered locus">Cseg_3501</name>
</gene>
<dbReference type="STRING" id="509190.Cseg_3501"/>
<dbReference type="AlphaFoldDB" id="D5VN58"/>